<sequence length="152" mass="16688">MGLRVRQVHRCGRPVAPPPPPCPPPWCPAPPSPLHPTPRRPPAWGRFAAGGDVASSTPFTTGLRPRLLRRRCRLVACRLLLSPGGLRLSREEKKRVRERKEGKREGDDVATLTCGTHVGPTLTQPPHRTKPGTLKVVNSYTPPEEKTHTGTT</sequence>
<dbReference type="HOGENOM" id="CLU_1725133_0_0_1"/>
<protein>
    <submittedName>
        <fullName evidence="2">Uncharacterized protein</fullName>
    </submittedName>
</protein>
<feature type="compositionally biased region" description="Basic and acidic residues" evidence="1">
    <location>
        <begin position="89"/>
        <end position="107"/>
    </location>
</feature>
<evidence type="ECO:0000256" key="1">
    <source>
        <dbReference type="SAM" id="MobiDB-lite"/>
    </source>
</evidence>
<name>A0A0D9Y9A6_9ORYZ</name>
<feature type="compositionally biased region" description="Basic and acidic residues" evidence="1">
    <location>
        <begin position="143"/>
        <end position="152"/>
    </location>
</feature>
<feature type="compositionally biased region" description="Basic residues" evidence="1">
    <location>
        <begin position="1"/>
        <end position="12"/>
    </location>
</feature>
<accession>A0A0D9Y9A6</accession>
<dbReference type="Proteomes" id="UP000026961">
    <property type="component" value="Chromosome 1"/>
</dbReference>
<dbReference type="Gramene" id="OGLUM01G19980.1">
    <property type="protein sequence ID" value="OGLUM01G19980.1"/>
    <property type="gene ID" value="OGLUM01G19980"/>
</dbReference>
<reference evidence="2" key="3">
    <citation type="submission" date="2018-05" db="EMBL/GenBank/DDBJ databases">
        <title>OgluRS3 (Oryza glumaepatula Reference Sequence Version 3).</title>
        <authorList>
            <person name="Zhang J."/>
            <person name="Kudrna D."/>
            <person name="Lee S."/>
            <person name="Talag J."/>
            <person name="Welchert J."/>
            <person name="Wing R.A."/>
        </authorList>
    </citation>
    <scope>NUCLEOTIDE SEQUENCE [LARGE SCALE GENOMIC DNA]</scope>
</reference>
<feature type="region of interest" description="Disordered" evidence="1">
    <location>
        <begin position="1"/>
        <end position="60"/>
    </location>
</feature>
<feature type="region of interest" description="Disordered" evidence="1">
    <location>
        <begin position="89"/>
        <end position="152"/>
    </location>
</feature>
<evidence type="ECO:0000313" key="2">
    <source>
        <dbReference type="EnsemblPlants" id="OGLUM01G19980.1"/>
    </source>
</evidence>
<proteinExistence type="predicted"/>
<dbReference type="AlphaFoldDB" id="A0A0D9Y9A6"/>
<organism evidence="2">
    <name type="scientific">Oryza glumipatula</name>
    <dbReference type="NCBI Taxonomy" id="40148"/>
    <lineage>
        <taxon>Eukaryota</taxon>
        <taxon>Viridiplantae</taxon>
        <taxon>Streptophyta</taxon>
        <taxon>Embryophyta</taxon>
        <taxon>Tracheophyta</taxon>
        <taxon>Spermatophyta</taxon>
        <taxon>Magnoliopsida</taxon>
        <taxon>Liliopsida</taxon>
        <taxon>Poales</taxon>
        <taxon>Poaceae</taxon>
        <taxon>BOP clade</taxon>
        <taxon>Oryzoideae</taxon>
        <taxon>Oryzeae</taxon>
        <taxon>Oryzinae</taxon>
        <taxon>Oryza</taxon>
    </lineage>
</organism>
<evidence type="ECO:0000313" key="3">
    <source>
        <dbReference type="Proteomes" id="UP000026961"/>
    </source>
</evidence>
<feature type="compositionally biased region" description="Pro residues" evidence="1">
    <location>
        <begin position="15"/>
        <end position="41"/>
    </location>
</feature>
<reference evidence="2" key="2">
    <citation type="submission" date="2015-04" db="UniProtKB">
        <authorList>
            <consortium name="EnsemblPlants"/>
        </authorList>
    </citation>
    <scope>IDENTIFICATION</scope>
</reference>
<keyword evidence="3" id="KW-1185">Reference proteome</keyword>
<reference evidence="2" key="1">
    <citation type="submission" date="2013-08" db="EMBL/GenBank/DDBJ databases">
        <title>Oryza genome evolution.</title>
        <authorList>
            <person name="Wing R.A."/>
            <person name="Panaud O."/>
            <person name="Oliveira A.C."/>
        </authorList>
    </citation>
    <scope>NUCLEOTIDE SEQUENCE</scope>
</reference>
<dbReference type="EnsemblPlants" id="OGLUM01G19980.1">
    <property type="protein sequence ID" value="OGLUM01G19980.1"/>
    <property type="gene ID" value="OGLUM01G19980"/>
</dbReference>